<protein>
    <submittedName>
        <fullName evidence="2">Uncharacterized protein</fullName>
    </submittedName>
</protein>
<organism evidence="2 3">
    <name type="scientific">Hibiscus sabdariffa</name>
    <name type="common">roselle</name>
    <dbReference type="NCBI Taxonomy" id="183260"/>
    <lineage>
        <taxon>Eukaryota</taxon>
        <taxon>Viridiplantae</taxon>
        <taxon>Streptophyta</taxon>
        <taxon>Embryophyta</taxon>
        <taxon>Tracheophyta</taxon>
        <taxon>Spermatophyta</taxon>
        <taxon>Magnoliopsida</taxon>
        <taxon>eudicotyledons</taxon>
        <taxon>Gunneridae</taxon>
        <taxon>Pentapetalae</taxon>
        <taxon>rosids</taxon>
        <taxon>malvids</taxon>
        <taxon>Malvales</taxon>
        <taxon>Malvaceae</taxon>
        <taxon>Malvoideae</taxon>
        <taxon>Hibiscus</taxon>
    </lineage>
</organism>
<evidence type="ECO:0000256" key="1">
    <source>
        <dbReference type="SAM" id="MobiDB-lite"/>
    </source>
</evidence>
<accession>A0ABR2SUW7</accession>
<evidence type="ECO:0000313" key="3">
    <source>
        <dbReference type="Proteomes" id="UP001396334"/>
    </source>
</evidence>
<gene>
    <name evidence="2" type="ORF">V6N11_025895</name>
</gene>
<sequence length="307" mass="34140">MLGWEFEHKGNGTNYLSLDPKPKGEGYFESKLESKMEKDESLGKFSNETCKRVIPKEVCNGVMKKKGQGVKILERDAPKSPLNTKLGKEKWADIVTKGLQKMSTKKSLVSMSEARALEDLMSIGFKQNELIEFVPNQMDSDQDMAINQTQKVDGYANKSNLDVERYVSLQDFQNKALTEGERKKIEKARKRNKKGKKSPHKSELEGISLSDSDLQARWNNGTRKAEKFDALGKDLGVKFRGDENEVIHKIVALKVADMLNKGAGCGGVLRIEVGAIQALVYGPVEDLGEDITTIVCDKVSSINFCCG</sequence>
<dbReference type="EMBL" id="JBBPBN010000011">
    <property type="protein sequence ID" value="KAK9028748.1"/>
    <property type="molecule type" value="Genomic_DNA"/>
</dbReference>
<evidence type="ECO:0000313" key="2">
    <source>
        <dbReference type="EMBL" id="KAK9028748.1"/>
    </source>
</evidence>
<dbReference type="Proteomes" id="UP001396334">
    <property type="component" value="Unassembled WGS sequence"/>
</dbReference>
<feature type="compositionally biased region" description="Basic residues" evidence="1">
    <location>
        <begin position="185"/>
        <end position="199"/>
    </location>
</feature>
<proteinExistence type="predicted"/>
<feature type="region of interest" description="Disordered" evidence="1">
    <location>
        <begin position="185"/>
        <end position="206"/>
    </location>
</feature>
<comment type="caution">
    <text evidence="2">The sequence shown here is derived from an EMBL/GenBank/DDBJ whole genome shotgun (WGS) entry which is preliminary data.</text>
</comment>
<reference evidence="2 3" key="1">
    <citation type="journal article" date="2024" name="G3 (Bethesda)">
        <title>Genome assembly of Hibiscus sabdariffa L. provides insights into metabolisms of medicinal natural products.</title>
        <authorList>
            <person name="Kim T."/>
        </authorList>
    </citation>
    <scope>NUCLEOTIDE SEQUENCE [LARGE SCALE GENOMIC DNA]</scope>
    <source>
        <strain evidence="2">TK-2024</strain>
        <tissue evidence="2">Old leaves</tissue>
    </source>
</reference>
<keyword evidence="3" id="KW-1185">Reference proteome</keyword>
<name>A0ABR2SUW7_9ROSI</name>